<dbReference type="EMBL" id="JAYMGO010000004">
    <property type="protein sequence ID" value="KAL1276687.1"/>
    <property type="molecule type" value="Genomic_DNA"/>
</dbReference>
<accession>A0ABR3NIV7</accession>
<gene>
    <name evidence="1" type="ORF">QQF64_036310</name>
</gene>
<reference evidence="1 2" key="1">
    <citation type="submission" date="2023-09" db="EMBL/GenBank/DDBJ databases">
        <authorList>
            <person name="Wang M."/>
        </authorList>
    </citation>
    <scope>NUCLEOTIDE SEQUENCE [LARGE SCALE GENOMIC DNA]</scope>
    <source>
        <strain evidence="1">GT-2023</strain>
        <tissue evidence="1">Liver</tissue>
    </source>
</reference>
<evidence type="ECO:0000313" key="1">
    <source>
        <dbReference type="EMBL" id="KAL1276687.1"/>
    </source>
</evidence>
<evidence type="ECO:0000313" key="2">
    <source>
        <dbReference type="Proteomes" id="UP001558613"/>
    </source>
</evidence>
<organism evidence="1 2">
    <name type="scientific">Cirrhinus molitorella</name>
    <name type="common">mud carp</name>
    <dbReference type="NCBI Taxonomy" id="172907"/>
    <lineage>
        <taxon>Eukaryota</taxon>
        <taxon>Metazoa</taxon>
        <taxon>Chordata</taxon>
        <taxon>Craniata</taxon>
        <taxon>Vertebrata</taxon>
        <taxon>Euteleostomi</taxon>
        <taxon>Actinopterygii</taxon>
        <taxon>Neopterygii</taxon>
        <taxon>Teleostei</taxon>
        <taxon>Ostariophysi</taxon>
        <taxon>Cypriniformes</taxon>
        <taxon>Cyprinidae</taxon>
        <taxon>Labeoninae</taxon>
        <taxon>Labeonini</taxon>
        <taxon>Cirrhinus</taxon>
    </lineage>
</organism>
<sequence>MDSTEPYFDPEAYLCTIFQDGRELEVYVKEFLEYSHLTTWSEHFLIHCFKVGLDDEVCQVLSGINVCENLEQFLDLALKRCGSSFTVGPVDDGNVIIPTSLASACPNFPCHQSLQATSLTLSQPLHSEFGVKSSRSTYCIG</sequence>
<dbReference type="Proteomes" id="UP001558613">
    <property type="component" value="Unassembled WGS sequence"/>
</dbReference>
<name>A0ABR3NIV7_9TELE</name>
<proteinExistence type="predicted"/>
<keyword evidence="2" id="KW-1185">Reference proteome</keyword>
<comment type="caution">
    <text evidence="1">The sequence shown here is derived from an EMBL/GenBank/DDBJ whole genome shotgun (WGS) entry which is preliminary data.</text>
</comment>
<protein>
    <submittedName>
        <fullName evidence="1">Uncharacterized protein</fullName>
    </submittedName>
</protein>